<proteinExistence type="predicted"/>
<organism evidence="1 2">
    <name type="scientific">Blautia hominis</name>
    <dbReference type="NCBI Taxonomy" id="2025493"/>
    <lineage>
        <taxon>Bacteria</taxon>
        <taxon>Bacillati</taxon>
        <taxon>Bacillota</taxon>
        <taxon>Clostridia</taxon>
        <taxon>Lachnospirales</taxon>
        <taxon>Lachnospiraceae</taxon>
        <taxon>Blautia</taxon>
    </lineage>
</organism>
<gene>
    <name evidence="1" type="ORF">K040078D81_46940</name>
</gene>
<accession>A0ABQ0BGJ1</accession>
<keyword evidence="2" id="KW-1185">Reference proteome</keyword>
<evidence type="ECO:0000313" key="1">
    <source>
        <dbReference type="EMBL" id="GAA6410577.1"/>
    </source>
</evidence>
<evidence type="ECO:0000313" key="2">
    <source>
        <dbReference type="Proteomes" id="UP001600943"/>
    </source>
</evidence>
<comment type="caution">
    <text evidence="1">The sequence shown here is derived from an EMBL/GenBank/DDBJ whole genome shotgun (WGS) entry which is preliminary data.</text>
</comment>
<sequence length="62" mass="7459">MNPIIKLKDDIEKRIHEECDKIKGSENPRGVMNEYIRNIRWYSPELAVYVKRQMLLILNLDD</sequence>
<dbReference type="Proteomes" id="UP001600943">
    <property type="component" value="Unassembled WGS sequence"/>
</dbReference>
<reference evidence="1 2" key="1">
    <citation type="submission" date="2024-04" db="EMBL/GenBank/DDBJ databases">
        <title>Defined microbial consortia suppress multidrug-resistant proinflammatory Enterobacteriaceae via ecological control.</title>
        <authorList>
            <person name="Furuichi M."/>
            <person name="Kawaguchi T."/>
            <person name="Pust M."/>
            <person name="Yasuma K."/>
            <person name="Plichta D."/>
            <person name="Hasegawa N."/>
            <person name="Ohya T."/>
            <person name="Bhattarai S."/>
            <person name="Sasajima S."/>
            <person name="Aoto Y."/>
            <person name="Tuganbaev T."/>
            <person name="Yaginuma M."/>
            <person name="Ueda M."/>
            <person name="Okahashi N."/>
            <person name="Amafuji K."/>
            <person name="Kiridooshi Y."/>
            <person name="Sugita K."/>
            <person name="Strazar M."/>
            <person name="Skelly A."/>
            <person name="Suda W."/>
            <person name="Hattori M."/>
            <person name="Nakamoto N."/>
            <person name="Caballero S."/>
            <person name="Norman J."/>
            <person name="Olle B."/>
            <person name="Tanoue T."/>
            <person name="Arita M."/>
            <person name="Bucci V."/>
            <person name="Atarashi K."/>
            <person name="Xavier R."/>
            <person name="Honda K."/>
        </authorList>
    </citation>
    <scope>NUCLEOTIDE SEQUENCE [LARGE SCALE GENOMIC DNA]</scope>
    <source>
        <strain evidence="2">k04-0078-D8-1</strain>
    </source>
</reference>
<name>A0ABQ0BGJ1_9FIRM</name>
<dbReference type="EMBL" id="BAABYW010000001">
    <property type="protein sequence ID" value="GAA6410577.1"/>
    <property type="molecule type" value="Genomic_DNA"/>
</dbReference>
<protein>
    <submittedName>
        <fullName evidence="1">Uncharacterized protein</fullName>
    </submittedName>
</protein>